<dbReference type="InterPro" id="IPR008250">
    <property type="entry name" value="ATPase_P-typ_transduc_dom_A_sf"/>
</dbReference>
<evidence type="ECO:0000256" key="16">
    <source>
        <dbReference type="ARBA" id="ARBA00049338"/>
    </source>
</evidence>
<evidence type="ECO:0000256" key="17">
    <source>
        <dbReference type="RuleBase" id="RU362081"/>
    </source>
</evidence>
<keyword evidence="9" id="KW-0862">Zinc</keyword>
<comment type="caution">
    <text evidence="19">The sequence shown here is derived from an EMBL/GenBank/DDBJ whole genome shotgun (WGS) entry which is preliminary data.</text>
</comment>
<keyword evidence="10 17" id="KW-0067">ATP-binding</keyword>
<evidence type="ECO:0000256" key="11">
    <source>
        <dbReference type="ARBA" id="ARBA00022842"/>
    </source>
</evidence>
<dbReference type="PRINTS" id="PR00119">
    <property type="entry name" value="CATATPASE"/>
</dbReference>
<comment type="catalytic activity">
    <reaction evidence="15">
        <text>Zn(2+)(in) + ATP + H2O = Zn(2+)(out) + ADP + phosphate + H(+)</text>
        <dbReference type="Rhea" id="RHEA:20621"/>
        <dbReference type="ChEBI" id="CHEBI:15377"/>
        <dbReference type="ChEBI" id="CHEBI:15378"/>
        <dbReference type="ChEBI" id="CHEBI:29105"/>
        <dbReference type="ChEBI" id="CHEBI:30616"/>
        <dbReference type="ChEBI" id="CHEBI:43474"/>
        <dbReference type="ChEBI" id="CHEBI:456216"/>
        <dbReference type="EC" id="7.2.2.12"/>
    </reaction>
</comment>
<comment type="catalytic activity">
    <reaction evidence="16">
        <text>Cd(2+)(in) + ATP + H2O = Cd(2+)(out) + ADP + phosphate + H(+)</text>
        <dbReference type="Rhea" id="RHEA:12132"/>
        <dbReference type="ChEBI" id="CHEBI:15377"/>
        <dbReference type="ChEBI" id="CHEBI:15378"/>
        <dbReference type="ChEBI" id="CHEBI:30616"/>
        <dbReference type="ChEBI" id="CHEBI:43474"/>
        <dbReference type="ChEBI" id="CHEBI:48775"/>
        <dbReference type="ChEBI" id="CHEBI:456216"/>
        <dbReference type="EC" id="7.2.2.21"/>
    </reaction>
</comment>
<organism evidence="19 20">
    <name type="scientific">Clostridium tetanomorphum</name>
    <dbReference type="NCBI Taxonomy" id="1553"/>
    <lineage>
        <taxon>Bacteria</taxon>
        <taxon>Bacillati</taxon>
        <taxon>Bacillota</taxon>
        <taxon>Clostridia</taxon>
        <taxon>Eubacteriales</taxon>
        <taxon>Clostridiaceae</taxon>
        <taxon>Clostridium</taxon>
    </lineage>
</organism>
<dbReference type="InterPro" id="IPR023298">
    <property type="entry name" value="ATPase_P-typ_TM_dom_sf"/>
</dbReference>
<feature type="transmembrane region" description="Helical" evidence="17">
    <location>
        <begin position="785"/>
        <end position="807"/>
    </location>
</feature>
<evidence type="ECO:0000256" key="1">
    <source>
        <dbReference type="ARBA" id="ARBA00004651"/>
    </source>
</evidence>
<evidence type="ECO:0000256" key="4">
    <source>
        <dbReference type="ARBA" id="ARBA00022539"/>
    </source>
</evidence>
<sequence>MNKVELILENLDCANCASKIENNVKDIETIKEATLNFISKTLTFETYNGENIDKIKEEIKSIVNKFEPDVIVKEKIKKNNRKLKKEYILENLDCANCVSKIENRIKEIEDIEEATVNFMTKTLTFKLNKEGSLSEVEQEINNIVKKLEPYVVLKKKTSKKTIGNLKRATTCCSGHDYDHDHNYSHKHHHEHEHNHHNKNDKCCSVYEEEHDEHDHAHNHGEDNNKKAVLKLALGGLIFAIGIIGKFKTNIELIIFLSAYIIVGGEIVLRALKNITRGQIFDENFLMTIATVGAFATGEFPEGVAVMLFYQVGELFQDIAVNKSRKSITSLMDIRPDFANLKIDEELVKVSPEEVSVDDIIVVKPGEKIPLDGVIIEGKSMLDTSALTGESIPRNVEEGDEILSGFINQSGVITVKVSKEFGESTVSKILDLVQNASSRKAKAENFITKFARYYTPAVVIVAAALAILPPIFINGVTFAQWVYRASIFLVISCPCALVISIPLGFFGGIGAASKYGILIKGSNYLEALNDVETVVFDKTGTLTQGIFNVTQINSINGFNKDEVLKYAAYAENYSNHPIATSIVKAYKSEINNQEISNYEEIPGHGIIVQVNGKRVAAGNYKLMNDEKVEFQEVDSVGTVVYIAVDRVYAGSIVIEDTIKEDAIKAIKELKDSEVKNTIMLTGDNKKVANKVGNQLQVDEIYAELLPQEKVEKLESIDSKKTPGKNIIFVGDGINDAPVLARADVGVAMGGLGSDAAIEAADVVIMTDEPSKIATAIKISKRTRTIVIQNIVFALGVKALVLILGAFGIATMWEAVFADVGVSVIAILNSMRVMRFKK</sequence>
<dbReference type="PRINTS" id="PR00941">
    <property type="entry name" value="CDATPASE"/>
</dbReference>
<dbReference type="GO" id="GO:0046872">
    <property type="term" value="F:metal ion binding"/>
    <property type="evidence" value="ECO:0007669"/>
    <property type="project" value="UniProtKB-KW"/>
</dbReference>
<dbReference type="SFLD" id="SFLDG00002">
    <property type="entry name" value="C1.7:_P-type_atpase_like"/>
    <property type="match status" value="1"/>
</dbReference>
<dbReference type="GO" id="GO:0016887">
    <property type="term" value="F:ATP hydrolysis activity"/>
    <property type="evidence" value="ECO:0007669"/>
    <property type="project" value="InterPro"/>
</dbReference>
<dbReference type="PROSITE" id="PS50846">
    <property type="entry name" value="HMA_2"/>
    <property type="match status" value="2"/>
</dbReference>
<dbReference type="Gene3D" id="2.70.150.10">
    <property type="entry name" value="Calcium-transporting ATPase, cytoplasmic transduction domain A"/>
    <property type="match status" value="1"/>
</dbReference>
<dbReference type="SUPFAM" id="SSF81665">
    <property type="entry name" value="Calcium ATPase, transmembrane domain M"/>
    <property type="match status" value="1"/>
</dbReference>
<dbReference type="InterPro" id="IPR036163">
    <property type="entry name" value="HMA_dom_sf"/>
</dbReference>
<dbReference type="RefSeq" id="WP_173679946.1">
    <property type="nucleotide sequence ID" value="NZ_JAAZWO010000022.1"/>
</dbReference>
<dbReference type="SUPFAM" id="SSF81653">
    <property type="entry name" value="Calcium ATPase, transduction domain A"/>
    <property type="match status" value="1"/>
</dbReference>
<dbReference type="NCBIfam" id="TIGR01512">
    <property type="entry name" value="ATPase-IB2_Cd"/>
    <property type="match status" value="1"/>
</dbReference>
<dbReference type="Pfam" id="PF00403">
    <property type="entry name" value="HMA"/>
    <property type="match status" value="2"/>
</dbReference>
<keyword evidence="4" id="KW-0104">Cadmium</keyword>
<dbReference type="GO" id="GO:0005524">
    <property type="term" value="F:ATP binding"/>
    <property type="evidence" value="ECO:0007669"/>
    <property type="project" value="UniProtKB-UniRule"/>
</dbReference>
<protein>
    <submittedName>
        <fullName evidence="19">Cadmium-translocating P-type ATPase</fullName>
    </submittedName>
</protein>
<evidence type="ECO:0000256" key="10">
    <source>
        <dbReference type="ARBA" id="ARBA00022840"/>
    </source>
</evidence>
<dbReference type="InterPro" id="IPR051014">
    <property type="entry name" value="Cation_Transport_ATPase_IB"/>
</dbReference>
<accession>A0A923EC67</accession>
<dbReference type="EMBL" id="JAAZWO010000022">
    <property type="protein sequence ID" value="MBC2399096.1"/>
    <property type="molecule type" value="Genomic_DNA"/>
</dbReference>
<keyword evidence="8 17" id="KW-0547">Nucleotide-binding</keyword>
<dbReference type="InterPro" id="IPR006121">
    <property type="entry name" value="HMA_dom"/>
</dbReference>
<dbReference type="Pfam" id="PF00702">
    <property type="entry name" value="Hydrolase"/>
    <property type="match status" value="1"/>
</dbReference>
<dbReference type="InterPro" id="IPR023214">
    <property type="entry name" value="HAD_sf"/>
</dbReference>
<dbReference type="Gene3D" id="3.40.1110.10">
    <property type="entry name" value="Calcium-transporting ATPase, cytoplasmic domain N"/>
    <property type="match status" value="1"/>
</dbReference>
<dbReference type="Pfam" id="PF00122">
    <property type="entry name" value="E1-E2_ATPase"/>
    <property type="match status" value="1"/>
</dbReference>
<dbReference type="SFLD" id="SFLDS00003">
    <property type="entry name" value="Haloacid_Dehalogenase"/>
    <property type="match status" value="1"/>
</dbReference>
<feature type="transmembrane region" description="Helical" evidence="17">
    <location>
        <begin position="252"/>
        <end position="271"/>
    </location>
</feature>
<dbReference type="InterPro" id="IPR044492">
    <property type="entry name" value="P_typ_ATPase_HD_dom"/>
</dbReference>
<keyword evidence="7 17" id="KW-0479">Metal-binding</keyword>
<evidence type="ECO:0000256" key="15">
    <source>
        <dbReference type="ARBA" id="ARBA00047308"/>
    </source>
</evidence>
<keyword evidence="11" id="KW-0460">Magnesium</keyword>
<evidence type="ECO:0000256" key="6">
    <source>
        <dbReference type="ARBA" id="ARBA00022692"/>
    </source>
</evidence>
<comment type="similarity">
    <text evidence="2 17">Belongs to the cation transport ATPase (P-type) (TC 3.A.3) family. Type IB subfamily.</text>
</comment>
<dbReference type="Proteomes" id="UP000563151">
    <property type="component" value="Unassembled WGS sequence"/>
</dbReference>
<evidence type="ECO:0000259" key="18">
    <source>
        <dbReference type="PROSITE" id="PS50846"/>
    </source>
</evidence>
<evidence type="ECO:0000256" key="2">
    <source>
        <dbReference type="ARBA" id="ARBA00006024"/>
    </source>
</evidence>
<dbReference type="NCBIfam" id="TIGR01525">
    <property type="entry name" value="ATPase-IB_hvy"/>
    <property type="match status" value="1"/>
</dbReference>
<keyword evidence="20" id="KW-1185">Reference proteome</keyword>
<dbReference type="FunFam" id="2.70.150.10:FF:000002">
    <property type="entry name" value="Copper-transporting ATPase 1, putative"/>
    <property type="match status" value="1"/>
</dbReference>
<evidence type="ECO:0000313" key="19">
    <source>
        <dbReference type="EMBL" id="MBC2399096.1"/>
    </source>
</evidence>
<evidence type="ECO:0000256" key="5">
    <source>
        <dbReference type="ARBA" id="ARBA00022553"/>
    </source>
</evidence>
<dbReference type="InterPro" id="IPR027256">
    <property type="entry name" value="P-typ_ATPase_IB"/>
</dbReference>
<evidence type="ECO:0000256" key="12">
    <source>
        <dbReference type="ARBA" id="ARBA00022967"/>
    </source>
</evidence>
<dbReference type="InterPro" id="IPR036412">
    <property type="entry name" value="HAD-like_sf"/>
</dbReference>
<dbReference type="Gene3D" id="3.40.50.1000">
    <property type="entry name" value="HAD superfamily/HAD-like"/>
    <property type="match status" value="1"/>
</dbReference>
<feature type="domain" description="HMA" evidence="18">
    <location>
        <begin position="83"/>
        <end position="148"/>
    </location>
</feature>
<dbReference type="PANTHER" id="PTHR48085">
    <property type="entry name" value="CADMIUM/ZINC-TRANSPORTING ATPASE HMA2-RELATED"/>
    <property type="match status" value="1"/>
</dbReference>
<evidence type="ECO:0000256" key="13">
    <source>
        <dbReference type="ARBA" id="ARBA00022989"/>
    </source>
</evidence>
<dbReference type="FunFam" id="3.40.1110.10:FF:000066">
    <property type="entry name" value="Cadmium-translocating P-type ATPase"/>
    <property type="match status" value="1"/>
</dbReference>
<dbReference type="SUPFAM" id="SSF55008">
    <property type="entry name" value="HMA, heavy metal-associated domain"/>
    <property type="match status" value="2"/>
</dbReference>
<evidence type="ECO:0000256" key="8">
    <source>
        <dbReference type="ARBA" id="ARBA00022741"/>
    </source>
</evidence>
<dbReference type="NCBIfam" id="TIGR01494">
    <property type="entry name" value="ATPase_P-type"/>
    <property type="match status" value="1"/>
</dbReference>
<feature type="transmembrane region" description="Helical" evidence="17">
    <location>
        <begin position="227"/>
        <end position="246"/>
    </location>
</feature>
<keyword evidence="12" id="KW-1278">Translocase</keyword>
<feature type="domain" description="HMA" evidence="18">
    <location>
        <begin position="2"/>
        <end position="67"/>
    </location>
</feature>
<evidence type="ECO:0000256" key="14">
    <source>
        <dbReference type="ARBA" id="ARBA00023136"/>
    </source>
</evidence>
<dbReference type="SUPFAM" id="SSF56784">
    <property type="entry name" value="HAD-like"/>
    <property type="match status" value="1"/>
</dbReference>
<dbReference type="Gene3D" id="3.30.70.100">
    <property type="match status" value="2"/>
</dbReference>
<name>A0A923EC67_CLOTT</name>
<evidence type="ECO:0000256" key="7">
    <source>
        <dbReference type="ARBA" id="ARBA00022723"/>
    </source>
</evidence>
<dbReference type="InterPro" id="IPR001757">
    <property type="entry name" value="P_typ_ATPase"/>
</dbReference>
<proteinExistence type="inferred from homology"/>
<dbReference type="GO" id="GO:0008551">
    <property type="term" value="F:P-type cadmium transporter activity"/>
    <property type="evidence" value="ECO:0007669"/>
    <property type="project" value="UniProtKB-EC"/>
</dbReference>
<dbReference type="CDD" id="cd00371">
    <property type="entry name" value="HMA"/>
    <property type="match status" value="2"/>
</dbReference>
<keyword evidence="13 17" id="KW-1133">Transmembrane helix</keyword>
<dbReference type="InterPro" id="IPR017969">
    <property type="entry name" value="Heavy-metal-associated_CS"/>
</dbReference>
<gene>
    <name evidence="19" type="primary">cadA</name>
    <name evidence="19" type="ORF">HGG79_15125</name>
</gene>
<dbReference type="PANTHER" id="PTHR48085:SF5">
    <property type="entry name" value="CADMIUM_ZINC-TRANSPORTING ATPASE HMA4-RELATED"/>
    <property type="match status" value="1"/>
</dbReference>
<dbReference type="InterPro" id="IPR059000">
    <property type="entry name" value="ATPase_P-type_domA"/>
</dbReference>
<dbReference type="PROSITE" id="PS01047">
    <property type="entry name" value="HMA_1"/>
    <property type="match status" value="1"/>
</dbReference>
<dbReference type="GO" id="GO:0005886">
    <property type="term" value="C:plasma membrane"/>
    <property type="evidence" value="ECO:0007669"/>
    <property type="project" value="UniProtKB-SubCell"/>
</dbReference>
<feature type="transmembrane region" description="Helical" evidence="17">
    <location>
        <begin position="484"/>
        <end position="511"/>
    </location>
</feature>
<keyword evidence="3 17" id="KW-1003">Cell membrane</keyword>
<dbReference type="PROSITE" id="PS00154">
    <property type="entry name" value="ATPASE_E1_E2"/>
    <property type="match status" value="1"/>
</dbReference>
<dbReference type="AlphaFoldDB" id="A0A923EC67"/>
<evidence type="ECO:0000313" key="20">
    <source>
        <dbReference type="Proteomes" id="UP000563151"/>
    </source>
</evidence>
<keyword evidence="6 17" id="KW-0812">Transmembrane</keyword>
<dbReference type="InterPro" id="IPR023299">
    <property type="entry name" value="ATPase_P-typ_cyto_dom_N"/>
</dbReference>
<keyword evidence="14 17" id="KW-0472">Membrane</keyword>
<dbReference type="SFLD" id="SFLDF00027">
    <property type="entry name" value="p-type_atpase"/>
    <property type="match status" value="1"/>
</dbReference>
<reference evidence="19 20" key="1">
    <citation type="submission" date="2020-04" db="EMBL/GenBank/DDBJ databases">
        <title>Genomic insights into acetone-butanol-ethanol (ABE) fermentation by sequencing solventogenic clostridia strains.</title>
        <authorList>
            <person name="Brown S."/>
        </authorList>
    </citation>
    <scope>NUCLEOTIDE SEQUENCE [LARGE SCALE GENOMIC DNA]</scope>
    <source>
        <strain evidence="19 20">DJ011</strain>
    </source>
</reference>
<feature type="transmembrane region" description="Helical" evidence="17">
    <location>
        <begin position="452"/>
        <end position="472"/>
    </location>
</feature>
<evidence type="ECO:0000256" key="9">
    <source>
        <dbReference type="ARBA" id="ARBA00022833"/>
    </source>
</evidence>
<comment type="subcellular location">
    <subcellularLocation>
        <location evidence="1">Cell membrane</location>
        <topology evidence="1">Multi-pass membrane protein</topology>
    </subcellularLocation>
</comment>
<dbReference type="InterPro" id="IPR018303">
    <property type="entry name" value="ATPase_P-typ_P_site"/>
</dbReference>
<dbReference type="GO" id="GO:0016463">
    <property type="term" value="F:P-type zinc transporter activity"/>
    <property type="evidence" value="ECO:0007669"/>
    <property type="project" value="UniProtKB-EC"/>
</dbReference>
<dbReference type="CDD" id="cd07548">
    <property type="entry name" value="P-type_ATPase-Cd_Zn_Co_like"/>
    <property type="match status" value="1"/>
</dbReference>
<keyword evidence="5" id="KW-0597">Phosphoprotein</keyword>
<evidence type="ECO:0000256" key="3">
    <source>
        <dbReference type="ARBA" id="ARBA00022475"/>
    </source>
</evidence>